<dbReference type="AlphaFoldDB" id="A0AAP0F5G9"/>
<gene>
    <name evidence="1" type="ORF">Scep_022480</name>
</gene>
<organism evidence="1 2">
    <name type="scientific">Stephania cephalantha</name>
    <dbReference type="NCBI Taxonomy" id="152367"/>
    <lineage>
        <taxon>Eukaryota</taxon>
        <taxon>Viridiplantae</taxon>
        <taxon>Streptophyta</taxon>
        <taxon>Embryophyta</taxon>
        <taxon>Tracheophyta</taxon>
        <taxon>Spermatophyta</taxon>
        <taxon>Magnoliopsida</taxon>
        <taxon>Ranunculales</taxon>
        <taxon>Menispermaceae</taxon>
        <taxon>Menispermoideae</taxon>
        <taxon>Cissampelideae</taxon>
        <taxon>Stephania</taxon>
    </lineage>
</organism>
<sequence length="231" mass="26412">MTITFEDVRDLLGIPLTGKTVVVPFKGRKSLTAMVSRLLEVSMTHADEEIMTSDYSSEKPRVMKWHHKKDERLYKKETRLLLDHLVSFRRRLDKLRSHEVIWDSTLNGAPPVHDIAFYHGPMKFMDIVEPHNPIRVLRQMGYVQRIPRDPYRPIDVDRSRLGQLYSVKYSCTPKANLTVDDAYQMADQVIAFMSGAEHAYQSTTVIANQSKGGTTSTGDVLHYGTEGKMTT</sequence>
<proteinExistence type="predicted"/>
<dbReference type="InterPro" id="IPR044824">
    <property type="entry name" value="MAIN-like"/>
</dbReference>
<dbReference type="EMBL" id="JBBNAG010000009">
    <property type="protein sequence ID" value="KAK9105636.1"/>
    <property type="molecule type" value="Genomic_DNA"/>
</dbReference>
<dbReference type="PANTHER" id="PTHR46033">
    <property type="entry name" value="PROTEIN MAIN-LIKE 2"/>
    <property type="match status" value="1"/>
</dbReference>
<dbReference type="GO" id="GO:0010073">
    <property type="term" value="P:meristem maintenance"/>
    <property type="evidence" value="ECO:0007669"/>
    <property type="project" value="InterPro"/>
</dbReference>
<evidence type="ECO:0000313" key="2">
    <source>
        <dbReference type="Proteomes" id="UP001419268"/>
    </source>
</evidence>
<dbReference type="Proteomes" id="UP001419268">
    <property type="component" value="Unassembled WGS sequence"/>
</dbReference>
<reference evidence="1 2" key="1">
    <citation type="submission" date="2024-01" db="EMBL/GenBank/DDBJ databases">
        <title>Genome assemblies of Stephania.</title>
        <authorList>
            <person name="Yang L."/>
        </authorList>
    </citation>
    <scope>NUCLEOTIDE SEQUENCE [LARGE SCALE GENOMIC DNA]</scope>
    <source>
        <strain evidence="1">JXDWG</strain>
        <tissue evidence="1">Leaf</tissue>
    </source>
</reference>
<accession>A0AAP0F5G9</accession>
<name>A0AAP0F5G9_9MAGN</name>
<comment type="caution">
    <text evidence="1">The sequence shown here is derived from an EMBL/GenBank/DDBJ whole genome shotgun (WGS) entry which is preliminary data.</text>
</comment>
<protein>
    <submittedName>
        <fullName evidence="1">Uncharacterized protein</fullName>
    </submittedName>
</protein>
<keyword evidence="2" id="KW-1185">Reference proteome</keyword>
<dbReference type="PANTHER" id="PTHR46033:SF1">
    <property type="entry name" value="PROTEIN MAIN-LIKE 2"/>
    <property type="match status" value="1"/>
</dbReference>
<evidence type="ECO:0000313" key="1">
    <source>
        <dbReference type="EMBL" id="KAK9105636.1"/>
    </source>
</evidence>